<evidence type="ECO:0000256" key="1">
    <source>
        <dbReference type="SAM" id="MobiDB-lite"/>
    </source>
</evidence>
<dbReference type="EMBL" id="JARKIE010000496">
    <property type="protein sequence ID" value="KAJ7632061.1"/>
    <property type="molecule type" value="Genomic_DNA"/>
</dbReference>
<reference evidence="3" key="1">
    <citation type="submission" date="2023-03" db="EMBL/GenBank/DDBJ databases">
        <title>Massive genome expansion in bonnet fungi (Mycena s.s.) driven by repeated elements and novel gene families across ecological guilds.</title>
        <authorList>
            <consortium name="Lawrence Berkeley National Laboratory"/>
            <person name="Harder C.B."/>
            <person name="Miyauchi S."/>
            <person name="Viragh M."/>
            <person name="Kuo A."/>
            <person name="Thoen E."/>
            <person name="Andreopoulos B."/>
            <person name="Lu D."/>
            <person name="Skrede I."/>
            <person name="Drula E."/>
            <person name="Henrissat B."/>
            <person name="Morin E."/>
            <person name="Kohler A."/>
            <person name="Barry K."/>
            <person name="LaButti K."/>
            <person name="Morin E."/>
            <person name="Salamov A."/>
            <person name="Lipzen A."/>
            <person name="Mereny Z."/>
            <person name="Hegedus B."/>
            <person name="Baldrian P."/>
            <person name="Stursova M."/>
            <person name="Weitz H."/>
            <person name="Taylor A."/>
            <person name="Grigoriev I.V."/>
            <person name="Nagy L.G."/>
            <person name="Martin F."/>
            <person name="Kauserud H."/>
        </authorList>
    </citation>
    <scope>NUCLEOTIDE SEQUENCE</scope>
    <source>
        <strain evidence="3">CBHHK067</strain>
    </source>
</reference>
<dbReference type="AlphaFoldDB" id="A0AAD7FM71"/>
<keyword evidence="2" id="KW-0472">Membrane</keyword>
<keyword evidence="4" id="KW-1185">Reference proteome</keyword>
<organism evidence="3 4">
    <name type="scientific">Mycena rosella</name>
    <name type="common">Pink bonnet</name>
    <name type="synonym">Agaricus rosellus</name>
    <dbReference type="NCBI Taxonomy" id="1033263"/>
    <lineage>
        <taxon>Eukaryota</taxon>
        <taxon>Fungi</taxon>
        <taxon>Dikarya</taxon>
        <taxon>Basidiomycota</taxon>
        <taxon>Agaricomycotina</taxon>
        <taxon>Agaricomycetes</taxon>
        <taxon>Agaricomycetidae</taxon>
        <taxon>Agaricales</taxon>
        <taxon>Marasmiineae</taxon>
        <taxon>Mycenaceae</taxon>
        <taxon>Mycena</taxon>
    </lineage>
</organism>
<keyword evidence="2" id="KW-0812">Transmembrane</keyword>
<sequence length="133" mass="13659">MSTLSTHRSSRSASSTSPSSSATATSSADNSSMNTDFGFTSFSAPPLPTGTRAPATAGLAASAAAACPAVYTFLATLILLLGVSSAIVVRSLLLRRRHAHMVAEAIANGTWVLRRVSRAAGGWCWSGGEDEWG</sequence>
<evidence type="ECO:0000256" key="2">
    <source>
        <dbReference type="SAM" id="Phobius"/>
    </source>
</evidence>
<accession>A0AAD7FM71</accession>
<evidence type="ECO:0000313" key="3">
    <source>
        <dbReference type="EMBL" id="KAJ7632061.1"/>
    </source>
</evidence>
<comment type="caution">
    <text evidence="3">The sequence shown here is derived from an EMBL/GenBank/DDBJ whole genome shotgun (WGS) entry which is preliminary data.</text>
</comment>
<protein>
    <submittedName>
        <fullName evidence="3">Uncharacterized protein</fullName>
    </submittedName>
</protein>
<dbReference type="Proteomes" id="UP001221757">
    <property type="component" value="Unassembled WGS sequence"/>
</dbReference>
<evidence type="ECO:0000313" key="4">
    <source>
        <dbReference type="Proteomes" id="UP001221757"/>
    </source>
</evidence>
<gene>
    <name evidence="3" type="ORF">B0H17DRAFT_1217615</name>
</gene>
<feature type="region of interest" description="Disordered" evidence="1">
    <location>
        <begin position="1"/>
        <end position="31"/>
    </location>
</feature>
<proteinExistence type="predicted"/>
<name>A0AAD7FM71_MYCRO</name>
<keyword evidence="2" id="KW-1133">Transmembrane helix</keyword>
<feature type="transmembrane region" description="Helical" evidence="2">
    <location>
        <begin position="69"/>
        <end position="93"/>
    </location>
</feature>